<evidence type="ECO:0000256" key="1">
    <source>
        <dbReference type="SAM" id="SignalP"/>
    </source>
</evidence>
<organism evidence="2 3">
    <name type="scientific">Sorghum bicolor</name>
    <name type="common">Sorghum</name>
    <name type="synonym">Sorghum vulgare</name>
    <dbReference type="NCBI Taxonomy" id="4558"/>
    <lineage>
        <taxon>Eukaryota</taxon>
        <taxon>Viridiplantae</taxon>
        <taxon>Streptophyta</taxon>
        <taxon>Embryophyta</taxon>
        <taxon>Tracheophyta</taxon>
        <taxon>Spermatophyta</taxon>
        <taxon>Magnoliopsida</taxon>
        <taxon>Liliopsida</taxon>
        <taxon>Poales</taxon>
        <taxon>Poaceae</taxon>
        <taxon>PACMAD clade</taxon>
        <taxon>Panicoideae</taxon>
        <taxon>Andropogonodae</taxon>
        <taxon>Andropogoneae</taxon>
        <taxon>Sorghinae</taxon>
        <taxon>Sorghum</taxon>
    </lineage>
</organism>
<dbReference type="AlphaFoldDB" id="A0A921R6V3"/>
<sequence length="82" mass="8861">MEMEVNWVFLNAALWREVLAAASLAAEQRRVEVIGESAIVDRAPVADEKEGGSVRAVVVENDLKKGTAATALRETQVGWSPP</sequence>
<evidence type="ECO:0000313" key="3">
    <source>
        <dbReference type="Proteomes" id="UP000807115"/>
    </source>
</evidence>
<gene>
    <name evidence="2" type="ORF">BDA96_04G179500</name>
</gene>
<proteinExistence type="predicted"/>
<keyword evidence="1" id="KW-0732">Signal</keyword>
<feature type="chain" id="PRO_5037472106" description="SMP domain-containing protein" evidence="1">
    <location>
        <begin position="21"/>
        <end position="82"/>
    </location>
</feature>
<comment type="caution">
    <text evidence="2">The sequence shown here is derived from an EMBL/GenBank/DDBJ whole genome shotgun (WGS) entry which is preliminary data.</text>
</comment>
<name>A0A921R6V3_SORBI</name>
<evidence type="ECO:0000313" key="2">
    <source>
        <dbReference type="EMBL" id="KAG0533280.1"/>
    </source>
</evidence>
<evidence type="ECO:0008006" key="4">
    <source>
        <dbReference type="Google" id="ProtNLM"/>
    </source>
</evidence>
<protein>
    <recommendedName>
        <fullName evidence="4">SMP domain-containing protein</fullName>
    </recommendedName>
</protein>
<dbReference type="Proteomes" id="UP000807115">
    <property type="component" value="Chromosome 4"/>
</dbReference>
<reference evidence="2" key="1">
    <citation type="journal article" date="2019" name="BMC Genomics">
        <title>A new reference genome for Sorghum bicolor reveals high levels of sequence similarity between sweet and grain genotypes: implications for the genetics of sugar metabolism.</title>
        <authorList>
            <person name="Cooper E.A."/>
            <person name="Brenton Z.W."/>
            <person name="Flinn B.S."/>
            <person name="Jenkins J."/>
            <person name="Shu S."/>
            <person name="Flowers D."/>
            <person name="Luo F."/>
            <person name="Wang Y."/>
            <person name="Xia P."/>
            <person name="Barry K."/>
            <person name="Daum C."/>
            <person name="Lipzen A."/>
            <person name="Yoshinaga Y."/>
            <person name="Schmutz J."/>
            <person name="Saski C."/>
            <person name="Vermerris W."/>
            <person name="Kresovich S."/>
        </authorList>
    </citation>
    <scope>NUCLEOTIDE SEQUENCE</scope>
</reference>
<accession>A0A921R6V3</accession>
<reference evidence="2" key="2">
    <citation type="submission" date="2020-10" db="EMBL/GenBank/DDBJ databases">
        <authorList>
            <person name="Cooper E.A."/>
            <person name="Brenton Z.W."/>
            <person name="Flinn B.S."/>
            <person name="Jenkins J."/>
            <person name="Shu S."/>
            <person name="Flowers D."/>
            <person name="Luo F."/>
            <person name="Wang Y."/>
            <person name="Xia P."/>
            <person name="Barry K."/>
            <person name="Daum C."/>
            <person name="Lipzen A."/>
            <person name="Yoshinaga Y."/>
            <person name="Schmutz J."/>
            <person name="Saski C."/>
            <person name="Vermerris W."/>
            <person name="Kresovich S."/>
        </authorList>
    </citation>
    <scope>NUCLEOTIDE SEQUENCE</scope>
</reference>
<feature type="signal peptide" evidence="1">
    <location>
        <begin position="1"/>
        <end position="20"/>
    </location>
</feature>
<dbReference type="EMBL" id="CM027683">
    <property type="protein sequence ID" value="KAG0533280.1"/>
    <property type="molecule type" value="Genomic_DNA"/>
</dbReference>